<feature type="compositionally biased region" description="Polar residues" evidence="2">
    <location>
        <begin position="259"/>
        <end position="272"/>
    </location>
</feature>
<feature type="region of interest" description="Disordered" evidence="2">
    <location>
        <begin position="1177"/>
        <end position="1200"/>
    </location>
</feature>
<feature type="region of interest" description="Disordered" evidence="2">
    <location>
        <begin position="1329"/>
        <end position="1348"/>
    </location>
</feature>
<dbReference type="CDD" id="cd03784">
    <property type="entry name" value="GT1_Gtf-like"/>
    <property type="match status" value="1"/>
</dbReference>
<dbReference type="HOGENOM" id="CLU_000537_2_2_1"/>
<dbReference type="GO" id="GO:0016906">
    <property type="term" value="F:sterol 3-beta-glucosyltransferase activity"/>
    <property type="evidence" value="ECO:0007669"/>
    <property type="project" value="UniProtKB-ARBA"/>
</dbReference>
<feature type="domain" description="Erythromycin biosynthesis protein CIII-like C-terminal" evidence="4">
    <location>
        <begin position="706"/>
        <end position="798"/>
    </location>
</feature>
<dbReference type="FunFam" id="3.40.50.2000:FF:000009">
    <property type="entry name" value="Sterol 3-beta-glucosyltransferase UGT80A2"/>
    <property type="match status" value="1"/>
</dbReference>
<name>S3CD01_OPHP1</name>
<feature type="region of interest" description="Disordered" evidence="2">
    <location>
        <begin position="133"/>
        <end position="198"/>
    </location>
</feature>
<evidence type="ECO:0000313" key="5">
    <source>
        <dbReference type="EMBL" id="EPE10792.1"/>
    </source>
</evidence>
<keyword evidence="1 5" id="KW-0808">Transferase</keyword>
<dbReference type="InterPro" id="IPR050426">
    <property type="entry name" value="Glycosyltransferase_28"/>
</dbReference>
<dbReference type="SUPFAM" id="SSF53756">
    <property type="entry name" value="UDP-Glycosyltransferase/glycogen phosphorylase"/>
    <property type="match status" value="1"/>
</dbReference>
<dbReference type="STRING" id="1262450.S3CD01"/>
<dbReference type="Proteomes" id="UP000016923">
    <property type="component" value="Unassembled WGS sequence"/>
</dbReference>
<reference evidence="5 6" key="1">
    <citation type="journal article" date="2013" name="BMC Genomics">
        <title>The genome and transcriptome of the pine saprophyte Ophiostoma piceae, and a comparison with the bark beetle-associated pine pathogen Grosmannia clavigera.</title>
        <authorList>
            <person name="Haridas S."/>
            <person name="Wang Y."/>
            <person name="Lim L."/>
            <person name="Massoumi Alamouti S."/>
            <person name="Jackman S."/>
            <person name="Docking R."/>
            <person name="Robertson G."/>
            <person name="Birol I."/>
            <person name="Bohlmann J."/>
            <person name="Breuil C."/>
        </authorList>
    </citation>
    <scope>NUCLEOTIDE SEQUENCE [LARGE SCALE GENOMIC DNA]</scope>
    <source>
        <strain evidence="5 6">UAMH 11346</strain>
    </source>
</reference>
<dbReference type="EMBL" id="KE148146">
    <property type="protein sequence ID" value="EPE10792.1"/>
    <property type="molecule type" value="Genomic_DNA"/>
</dbReference>
<dbReference type="PANTHER" id="PTHR48050">
    <property type="entry name" value="STEROL 3-BETA-GLUCOSYLTRANSFERASE"/>
    <property type="match status" value="1"/>
</dbReference>
<evidence type="ECO:0000256" key="1">
    <source>
        <dbReference type="ARBA" id="ARBA00022679"/>
    </source>
</evidence>
<evidence type="ECO:0000259" key="4">
    <source>
        <dbReference type="Pfam" id="PF06722"/>
    </source>
</evidence>
<evidence type="ECO:0000313" key="6">
    <source>
        <dbReference type="Proteomes" id="UP000016923"/>
    </source>
</evidence>
<feature type="region of interest" description="Disordered" evidence="2">
    <location>
        <begin position="330"/>
        <end position="355"/>
    </location>
</feature>
<evidence type="ECO:0000256" key="2">
    <source>
        <dbReference type="SAM" id="MobiDB-lite"/>
    </source>
</evidence>
<feature type="region of interest" description="Disordered" evidence="2">
    <location>
        <begin position="221"/>
        <end position="288"/>
    </location>
</feature>
<feature type="compositionally biased region" description="Low complexity" evidence="2">
    <location>
        <begin position="178"/>
        <end position="194"/>
    </location>
</feature>
<feature type="region of interest" description="Disordered" evidence="2">
    <location>
        <begin position="921"/>
        <end position="989"/>
    </location>
</feature>
<dbReference type="Pfam" id="PF06722">
    <property type="entry name" value="EryCIII-like_C"/>
    <property type="match status" value="1"/>
</dbReference>
<feature type="domain" description="Glycosyltransferase family 28 N-terminal" evidence="3">
    <location>
        <begin position="384"/>
        <end position="545"/>
    </location>
</feature>
<feature type="compositionally biased region" description="Low complexity" evidence="2">
    <location>
        <begin position="244"/>
        <end position="258"/>
    </location>
</feature>
<feature type="compositionally biased region" description="Basic and acidic residues" evidence="2">
    <location>
        <begin position="1177"/>
        <end position="1199"/>
    </location>
</feature>
<feature type="compositionally biased region" description="Basic residues" evidence="2">
    <location>
        <begin position="921"/>
        <end position="937"/>
    </location>
</feature>
<dbReference type="InterPro" id="IPR010610">
    <property type="entry name" value="EryCIII-like_C"/>
</dbReference>
<dbReference type="InterPro" id="IPR002213">
    <property type="entry name" value="UDP_glucos_trans"/>
</dbReference>
<protein>
    <submittedName>
        <fullName evidence="5">Udp-transferase</fullName>
    </submittedName>
</protein>
<dbReference type="CDD" id="cd22541">
    <property type="entry name" value="SP5_N"/>
    <property type="match status" value="1"/>
</dbReference>
<dbReference type="OrthoDB" id="5835829at2759"/>
<dbReference type="Gene3D" id="3.40.50.2000">
    <property type="entry name" value="Glycogen Phosphorylase B"/>
    <property type="match status" value="2"/>
</dbReference>
<gene>
    <name evidence="5" type="ORF">F503_05887</name>
</gene>
<dbReference type="eggNOG" id="KOG1192">
    <property type="taxonomic scope" value="Eukaryota"/>
</dbReference>
<dbReference type="InterPro" id="IPR004276">
    <property type="entry name" value="GlycoTrans_28_N"/>
</dbReference>
<dbReference type="FunFam" id="3.40.50.2000:FF:000100">
    <property type="entry name" value="Glycosyltransferase family 1 protein"/>
    <property type="match status" value="1"/>
</dbReference>
<feature type="compositionally biased region" description="Acidic residues" evidence="2">
    <location>
        <begin position="972"/>
        <end position="984"/>
    </location>
</feature>
<organism evidence="5 6">
    <name type="scientific">Ophiostoma piceae (strain UAMH 11346)</name>
    <name type="common">Sap stain fungus</name>
    <dbReference type="NCBI Taxonomy" id="1262450"/>
    <lineage>
        <taxon>Eukaryota</taxon>
        <taxon>Fungi</taxon>
        <taxon>Dikarya</taxon>
        <taxon>Ascomycota</taxon>
        <taxon>Pezizomycotina</taxon>
        <taxon>Sordariomycetes</taxon>
        <taxon>Sordariomycetidae</taxon>
        <taxon>Ophiostomatales</taxon>
        <taxon>Ophiostomataceae</taxon>
        <taxon>Ophiostoma</taxon>
    </lineage>
</organism>
<feature type="compositionally biased region" description="Acidic residues" evidence="2">
    <location>
        <begin position="335"/>
        <end position="348"/>
    </location>
</feature>
<evidence type="ECO:0000259" key="3">
    <source>
        <dbReference type="Pfam" id="PF03033"/>
    </source>
</evidence>
<keyword evidence="6" id="KW-1185">Reference proteome</keyword>
<sequence length="1348" mass="148015">MVGSNTQEGRVLPSCQPGDTKVYLDEALPLANTAAKRQPGNQTSKLGSADDITRKHHHHLHNPQQRRHSHGAMREDTEVHYEDVLDDGRRASVAVDDSGHIAFPSLVPPAVQSPSDTGNDAAHDYYEALEHRPTASTDAGIPETDSAAEGPVLAPIVTSSGESRQKMKRSESGGFNQTLSRRNTRNRSTTLPSSMKRTASDVNLIRELRRTSTLHWDIMDLPAHDEHSPPPISRTHAPVSDLEAGAPAAQPQQTPAEALSQQPIQPAKTRTSFWPMRPSDRTKTSASHLSYRTFLKSQSSRRDGRLPISVKDTSHTGVLAKAVGAAVRRITQGDNLDDEPTSDTEEEPNAYASAQNEADMSLAAAEFGRISRTLAHQQSPKLNIVIMVIGSRGDIQPFLKIGRVLKNKYGHRVRVATHPAFRDFIEKDAGLEFFSVGGDPAELMAFMVKNPGMIPSLATVRSGDIGRRRDAMAEMFDGFWRACVDATDDPKDIHNKKLVGDKEPFIADAIIANPPSYVHVHCAEALGVPLHIMFTFPYTPTQAFPHPLANIKKSTVDPGYTNFISYPLIDMMVWQGLGDLVNKFRVRTLDLEPISMIWAPGSTYRMHVPYTYLWSPGLIPKPEDWGPEIDIGGFVFLELASSFTPPESLVKFLAESEEPPIYIGFGSIVVDDADSFTEMIFEAVRMTGVRALVSKGWGGFGGKGDNLPENIYMLENTPHDWLFPQVRGCVIHGGAGTTAIALKCGLPIMVVPFFGDQYFWGSMIEKSKVGPKPVPYKRLTAERLAEGIEYLLGKEARFAAETIAASIEREGDGADNACKSFMRTMELEGQTSMRCAIFPDRVAVWQRKASNIRLSPLAAEALVERGYMSYKNLRLIRHTEWNDFEGPGEPITAMFGSIARSFREVISGPFAAVGEIVSGSKKNKVARKEKKEKKDKKAKALEKKKVKSKDAQAEKADSSPTLQNGGSAGDLGEADTLGEDDDTLDDIRDLGEPEEGSFEIVFHAVGKSVGRSAVALVMAPIELYFALCQGFHNAPRLYGDDTVRRPPHVTGIKSGLKAAGNEFVFGVYDGFTGVVRLPIRHASNGGGVRGFVKGFGMGIMGFVLKDISAGIGPVAYVLKGLAKQADRSRQPARYLRRARMMQGQREARAFGDLDWQRYSEKAVSSWESMHSLFKMVQESRSHGDDKKKEKTAGKTKIGDEEANTNGTVATIGTARPPLPRSASNDSVFDHHYHHGVGSNARQSLEDLDAALESADLAAIVLAAMRRGETLESVVRGRHSVSKSRQKNKCHICGGSPDRNLNMACRKQLTERWREKKVYDEDELLVEEVKAQAREDVGGPSRTRPDDVD</sequence>
<proteinExistence type="predicted"/>
<feature type="compositionally biased region" description="Basic and acidic residues" evidence="2">
    <location>
        <begin position="938"/>
        <end position="957"/>
    </location>
</feature>
<dbReference type="Pfam" id="PF03033">
    <property type="entry name" value="Glyco_transf_28"/>
    <property type="match status" value="1"/>
</dbReference>
<dbReference type="PANTHER" id="PTHR48050:SF5">
    <property type="entry name" value="UDP-GLUCOSE,STEROL TRANSFERASE"/>
    <property type="match status" value="1"/>
</dbReference>
<dbReference type="VEuPathDB" id="FungiDB:F503_05887"/>
<dbReference type="GO" id="GO:0005975">
    <property type="term" value="P:carbohydrate metabolic process"/>
    <property type="evidence" value="ECO:0007669"/>
    <property type="project" value="InterPro"/>
</dbReference>
<accession>S3CD01</accession>